<keyword evidence="1" id="KW-0472">Membrane</keyword>
<evidence type="ECO:0000256" key="1">
    <source>
        <dbReference type="SAM" id="Phobius"/>
    </source>
</evidence>
<protein>
    <recommendedName>
        <fullName evidence="2">CAAX prenyl protease 2/Lysostaphin resistance protein A-like domain-containing protein</fullName>
    </recommendedName>
</protein>
<dbReference type="InterPro" id="IPR003675">
    <property type="entry name" value="Rce1/LyrA-like_dom"/>
</dbReference>
<name>A0A238XA48_9PSEU</name>
<evidence type="ECO:0000259" key="2">
    <source>
        <dbReference type="Pfam" id="PF02517"/>
    </source>
</evidence>
<dbReference type="GO" id="GO:0080120">
    <property type="term" value="P:CAAX-box protein maturation"/>
    <property type="evidence" value="ECO:0007669"/>
    <property type="project" value="UniProtKB-ARBA"/>
</dbReference>
<organism evidence="3 4">
    <name type="scientific">Haloechinothrix alba</name>
    <dbReference type="NCBI Taxonomy" id="664784"/>
    <lineage>
        <taxon>Bacteria</taxon>
        <taxon>Bacillati</taxon>
        <taxon>Actinomycetota</taxon>
        <taxon>Actinomycetes</taxon>
        <taxon>Pseudonocardiales</taxon>
        <taxon>Pseudonocardiaceae</taxon>
        <taxon>Haloechinothrix</taxon>
    </lineage>
</organism>
<keyword evidence="1" id="KW-0812">Transmembrane</keyword>
<evidence type="ECO:0000313" key="4">
    <source>
        <dbReference type="Proteomes" id="UP000198348"/>
    </source>
</evidence>
<feature type="transmembrane region" description="Helical" evidence="1">
    <location>
        <begin position="171"/>
        <end position="193"/>
    </location>
</feature>
<dbReference type="AlphaFoldDB" id="A0A238XA48"/>
<accession>A0A238XA48</accession>
<reference evidence="3 4" key="1">
    <citation type="submission" date="2017-06" db="EMBL/GenBank/DDBJ databases">
        <authorList>
            <person name="Kim H.J."/>
            <person name="Triplett B.A."/>
        </authorList>
    </citation>
    <scope>NUCLEOTIDE SEQUENCE [LARGE SCALE GENOMIC DNA]</scope>
    <source>
        <strain evidence="3 4">DSM 45207</strain>
    </source>
</reference>
<dbReference type="GO" id="GO:0004175">
    <property type="term" value="F:endopeptidase activity"/>
    <property type="evidence" value="ECO:0007669"/>
    <property type="project" value="UniProtKB-ARBA"/>
</dbReference>
<keyword evidence="1" id="KW-1133">Transmembrane helix</keyword>
<gene>
    <name evidence="3" type="ORF">SAMN06265360_11019</name>
</gene>
<feature type="transmembrane region" description="Helical" evidence="1">
    <location>
        <begin position="251"/>
        <end position="269"/>
    </location>
</feature>
<keyword evidence="4" id="KW-1185">Reference proteome</keyword>
<feature type="transmembrane region" description="Helical" evidence="1">
    <location>
        <begin position="213"/>
        <end position="230"/>
    </location>
</feature>
<feature type="transmembrane region" description="Helical" evidence="1">
    <location>
        <begin position="275"/>
        <end position="291"/>
    </location>
</feature>
<feature type="transmembrane region" description="Helical" evidence="1">
    <location>
        <begin position="126"/>
        <end position="150"/>
    </location>
</feature>
<dbReference type="EMBL" id="FZNW01000010">
    <property type="protein sequence ID" value="SNR55817.1"/>
    <property type="molecule type" value="Genomic_DNA"/>
</dbReference>
<feature type="transmembrane region" description="Helical" evidence="1">
    <location>
        <begin position="88"/>
        <end position="114"/>
    </location>
</feature>
<dbReference type="Proteomes" id="UP000198348">
    <property type="component" value="Unassembled WGS sequence"/>
</dbReference>
<dbReference type="PANTHER" id="PTHR43592:SF15">
    <property type="entry name" value="CAAX AMINO TERMINAL PROTEASE FAMILY PROTEIN"/>
    <property type="match status" value="1"/>
</dbReference>
<proteinExistence type="predicted"/>
<dbReference type="Pfam" id="PF02517">
    <property type="entry name" value="Rce1-like"/>
    <property type="match status" value="1"/>
</dbReference>
<evidence type="ECO:0000313" key="3">
    <source>
        <dbReference type="EMBL" id="SNR55817.1"/>
    </source>
</evidence>
<sequence>MFGWPLEGFPPAREIKPPLRPASAARRIIRREGSSRLAHPLPRPESPALHGACDAGAGIGPVSTCPRGGGRIEGQWTTREPRGRRTGLILLAVFLVSEVTFVVASVLIVVPFVLFGARDQGLPPGALVASVVVPAVLAAVVAVTGTALFAGGDRVARVRRELAARWNWRHLKVGLAIGVAGLVVTVPASIVWAEVVGRDHASSAVGEIFAGRHLGVLAGVTMFLGVWLVAPLCEELIFRGVLWSSLEHWRWNRWLILLVTSVVFSVAHLEVLRSPLLLVLSIPIGLARMYTGNVLASIVTHQVNNFLPAVALLFATTGWVDIEV</sequence>
<dbReference type="PANTHER" id="PTHR43592">
    <property type="entry name" value="CAAX AMINO TERMINAL PROTEASE"/>
    <property type="match status" value="1"/>
</dbReference>
<feature type="domain" description="CAAX prenyl protease 2/Lysostaphin resistance protein A-like" evidence="2">
    <location>
        <begin position="220"/>
        <end position="307"/>
    </location>
</feature>
<dbReference type="RefSeq" id="WP_245818679.1">
    <property type="nucleotide sequence ID" value="NZ_FZNW01000010.1"/>
</dbReference>
<feature type="transmembrane region" description="Helical" evidence="1">
    <location>
        <begin position="303"/>
        <end position="322"/>
    </location>
</feature>